<keyword evidence="2" id="KW-0472">Membrane</keyword>
<dbReference type="AlphaFoldDB" id="A0A016W009"/>
<comment type="caution">
    <text evidence="3">The sequence shown here is derived from an EMBL/GenBank/DDBJ whole genome shotgun (WGS) entry which is preliminary data.</text>
</comment>
<name>A0A016W009_9BILA</name>
<evidence type="ECO:0000313" key="4">
    <source>
        <dbReference type="Proteomes" id="UP000024635"/>
    </source>
</evidence>
<keyword evidence="2" id="KW-0812">Transmembrane</keyword>
<dbReference type="OrthoDB" id="8940249at2759"/>
<evidence type="ECO:0000256" key="1">
    <source>
        <dbReference type="SAM" id="MobiDB-lite"/>
    </source>
</evidence>
<dbReference type="Proteomes" id="UP000024635">
    <property type="component" value="Unassembled WGS sequence"/>
</dbReference>
<evidence type="ECO:0000256" key="2">
    <source>
        <dbReference type="SAM" id="Phobius"/>
    </source>
</evidence>
<proteinExistence type="predicted"/>
<keyword evidence="4" id="KW-1185">Reference proteome</keyword>
<feature type="region of interest" description="Disordered" evidence="1">
    <location>
        <begin position="235"/>
        <end position="264"/>
    </location>
</feature>
<sequence length="264" mass="29093">MFVAARKPMRISAANFLKSSPSRLRTLAVDEAPTTTNTMDARLFRLNSVGAQIRHALNFYLNSRESLASVTQLDVNDNLTEWIERLPKQLPAPGLGAVFEESWTEVLFNSRAYHSLPSSLNLLDNARLRSESPGVNSGVIRTSLHAYTPPVTAASSSSRYVTSGIVDTLLGPVIVLALALLTSTFVMFLVEERVSKFGHQIHSCGNAAKKRAVKCAEILESAERKQTLCTNTRMRNRPVHSPRNNTEDIREEKDAGKCAVIGEK</sequence>
<dbReference type="EMBL" id="JARK01001339">
    <property type="protein sequence ID" value="EYC32577.1"/>
    <property type="molecule type" value="Genomic_DNA"/>
</dbReference>
<organism evidence="3 4">
    <name type="scientific">Ancylostoma ceylanicum</name>
    <dbReference type="NCBI Taxonomy" id="53326"/>
    <lineage>
        <taxon>Eukaryota</taxon>
        <taxon>Metazoa</taxon>
        <taxon>Ecdysozoa</taxon>
        <taxon>Nematoda</taxon>
        <taxon>Chromadorea</taxon>
        <taxon>Rhabditida</taxon>
        <taxon>Rhabditina</taxon>
        <taxon>Rhabditomorpha</taxon>
        <taxon>Strongyloidea</taxon>
        <taxon>Ancylostomatidae</taxon>
        <taxon>Ancylostomatinae</taxon>
        <taxon>Ancylostoma</taxon>
    </lineage>
</organism>
<evidence type="ECO:0000313" key="3">
    <source>
        <dbReference type="EMBL" id="EYC32577.1"/>
    </source>
</evidence>
<gene>
    <name evidence="3" type="primary">Acey_s0003.g1664</name>
    <name evidence="3" type="ORF">Y032_0003g1664</name>
</gene>
<feature type="compositionally biased region" description="Basic and acidic residues" evidence="1">
    <location>
        <begin position="245"/>
        <end position="264"/>
    </location>
</feature>
<feature type="transmembrane region" description="Helical" evidence="2">
    <location>
        <begin position="169"/>
        <end position="190"/>
    </location>
</feature>
<keyword evidence="2" id="KW-1133">Transmembrane helix</keyword>
<protein>
    <submittedName>
        <fullName evidence="3">Uncharacterized protein</fullName>
    </submittedName>
</protein>
<reference evidence="4" key="1">
    <citation type="journal article" date="2015" name="Nat. Genet.">
        <title>The genome and transcriptome of the zoonotic hookworm Ancylostoma ceylanicum identify infection-specific gene families.</title>
        <authorList>
            <person name="Schwarz E.M."/>
            <person name="Hu Y."/>
            <person name="Antoshechkin I."/>
            <person name="Miller M.M."/>
            <person name="Sternberg P.W."/>
            <person name="Aroian R.V."/>
        </authorList>
    </citation>
    <scope>NUCLEOTIDE SEQUENCE</scope>
    <source>
        <strain evidence="4">HY135</strain>
    </source>
</reference>
<accession>A0A016W009</accession>